<dbReference type="Proteomes" id="UP000216852">
    <property type="component" value="Unassembled WGS sequence"/>
</dbReference>
<dbReference type="SUPFAM" id="SSF140415">
    <property type="entry name" value="YppE-like"/>
    <property type="match status" value="1"/>
</dbReference>
<reference evidence="1 2" key="1">
    <citation type="submission" date="2017-07" db="EMBL/GenBank/DDBJ databases">
        <title>Isolation and whole genome analysis of endospore-forming bacteria from heroin.</title>
        <authorList>
            <person name="Kalinowski J."/>
            <person name="Ahrens B."/>
            <person name="Al-Dilaimi A."/>
            <person name="Winkler A."/>
            <person name="Wibberg D."/>
            <person name="Schleenbecker U."/>
            <person name="Ruckert C."/>
            <person name="Wolfel R."/>
            <person name="Grass G."/>
        </authorList>
    </citation>
    <scope>NUCLEOTIDE SEQUENCE [LARGE SCALE GENOMIC DNA]</scope>
    <source>
        <strain evidence="1 2">7517-1</strain>
    </source>
</reference>
<gene>
    <name evidence="1" type="ORF">CHH48_03265</name>
</gene>
<organism evidence="1 2">
    <name type="scientific">Terribacillus saccharophilus</name>
    <dbReference type="NCBI Taxonomy" id="361277"/>
    <lineage>
        <taxon>Bacteria</taxon>
        <taxon>Bacillati</taxon>
        <taxon>Bacillota</taxon>
        <taxon>Bacilli</taxon>
        <taxon>Bacillales</taxon>
        <taxon>Bacillaceae</taxon>
        <taxon>Terribacillus</taxon>
    </lineage>
</organism>
<comment type="caution">
    <text evidence="1">The sequence shown here is derived from an EMBL/GenBank/DDBJ whole genome shotgun (WGS) entry which is preliminary data.</text>
</comment>
<evidence type="ECO:0000313" key="1">
    <source>
        <dbReference type="EMBL" id="PAE01294.1"/>
    </source>
</evidence>
<keyword evidence="2" id="KW-1185">Reference proteome</keyword>
<dbReference type="InterPro" id="IPR014913">
    <property type="entry name" value="YppE-like"/>
</dbReference>
<accession>A0ABX4H2C7</accession>
<dbReference type="InterPro" id="IPR023351">
    <property type="entry name" value="YppE-like_sf"/>
</dbReference>
<dbReference type="EMBL" id="NPBJ01000004">
    <property type="protein sequence ID" value="PAE01294.1"/>
    <property type="molecule type" value="Genomic_DNA"/>
</dbReference>
<proteinExistence type="predicted"/>
<sequence length="130" mass="15728">MYNKQLSDLIVQLKERFLNHEPPSEKHDKAFFEMVKKETEPMYQLLQEWHQAAADFVQQREISVHPQQVQSTEENVHLVILHSYYIDIRPERYMDYHQSIGYVIQLLDEDMDRLEGHDGEEENNDERRID</sequence>
<evidence type="ECO:0000313" key="2">
    <source>
        <dbReference type="Proteomes" id="UP000216852"/>
    </source>
</evidence>
<protein>
    <recommendedName>
        <fullName evidence="3">DUF1798 domain-containing protein</fullName>
    </recommendedName>
</protein>
<evidence type="ECO:0008006" key="3">
    <source>
        <dbReference type="Google" id="ProtNLM"/>
    </source>
</evidence>
<dbReference type="Gene3D" id="1.20.120.440">
    <property type="entry name" value="YppE-like"/>
    <property type="match status" value="1"/>
</dbReference>
<name>A0ABX4H2C7_9BACI</name>
<dbReference type="Pfam" id="PF08807">
    <property type="entry name" value="DUF1798"/>
    <property type="match status" value="1"/>
</dbReference>